<sequence length="140" mass="15154">MTMVVVTAAAPPSSVRDANGVLPTRSTPAFEFRAGTRDDSNVDDDDDDHGDDDGVVAENHTRTYVGYADASVFSNVEGDIDGGENERDAECDQYGGCYTEEKITTNGEAKNRGKIVTCAIIISVEQYRANVQRDKESTTH</sequence>
<evidence type="ECO:0000313" key="3">
    <source>
        <dbReference type="Proteomes" id="UP000600918"/>
    </source>
</evidence>
<accession>A0A834PF93</accession>
<name>A0A834PF93_VESPE</name>
<dbReference type="AlphaFoldDB" id="A0A834PF93"/>
<organism evidence="2 3">
    <name type="scientific">Vespula pensylvanica</name>
    <name type="common">Western yellow jacket</name>
    <name type="synonym">Wasp</name>
    <dbReference type="NCBI Taxonomy" id="30213"/>
    <lineage>
        <taxon>Eukaryota</taxon>
        <taxon>Metazoa</taxon>
        <taxon>Ecdysozoa</taxon>
        <taxon>Arthropoda</taxon>
        <taxon>Hexapoda</taxon>
        <taxon>Insecta</taxon>
        <taxon>Pterygota</taxon>
        <taxon>Neoptera</taxon>
        <taxon>Endopterygota</taxon>
        <taxon>Hymenoptera</taxon>
        <taxon>Apocrita</taxon>
        <taxon>Aculeata</taxon>
        <taxon>Vespoidea</taxon>
        <taxon>Vespidae</taxon>
        <taxon>Vespinae</taxon>
        <taxon>Vespula</taxon>
    </lineage>
</organism>
<gene>
    <name evidence="2" type="ORF">H0235_001187</name>
</gene>
<dbReference type="EMBL" id="JACSDY010000001">
    <property type="protein sequence ID" value="KAF7438796.1"/>
    <property type="molecule type" value="Genomic_DNA"/>
</dbReference>
<keyword evidence="3" id="KW-1185">Reference proteome</keyword>
<evidence type="ECO:0000313" key="2">
    <source>
        <dbReference type="EMBL" id="KAF7438796.1"/>
    </source>
</evidence>
<feature type="compositionally biased region" description="Low complexity" evidence="1">
    <location>
        <begin position="1"/>
        <end position="15"/>
    </location>
</feature>
<evidence type="ECO:0000256" key="1">
    <source>
        <dbReference type="SAM" id="MobiDB-lite"/>
    </source>
</evidence>
<proteinExistence type="predicted"/>
<protein>
    <submittedName>
        <fullName evidence="2">Uncharacterized protein</fullName>
    </submittedName>
</protein>
<comment type="caution">
    <text evidence="2">The sequence shown here is derived from an EMBL/GenBank/DDBJ whole genome shotgun (WGS) entry which is preliminary data.</text>
</comment>
<reference evidence="2" key="1">
    <citation type="journal article" date="2020" name="G3 (Bethesda)">
        <title>High-Quality Assemblies for Three Invasive Social Wasps from the &lt;i&gt;Vespula&lt;/i&gt; Genus.</title>
        <authorList>
            <person name="Harrop T.W.R."/>
            <person name="Guhlin J."/>
            <person name="McLaughlin G.M."/>
            <person name="Permina E."/>
            <person name="Stockwell P."/>
            <person name="Gilligan J."/>
            <person name="Le Lec M.F."/>
            <person name="Gruber M.A.M."/>
            <person name="Quinn O."/>
            <person name="Lovegrove M."/>
            <person name="Duncan E.J."/>
            <person name="Remnant E.J."/>
            <person name="Van Eeckhoven J."/>
            <person name="Graham B."/>
            <person name="Knapp R.A."/>
            <person name="Langford K.W."/>
            <person name="Kronenberg Z."/>
            <person name="Press M.O."/>
            <person name="Eacker S.M."/>
            <person name="Wilson-Rankin E.E."/>
            <person name="Purcell J."/>
            <person name="Lester P.J."/>
            <person name="Dearden P.K."/>
        </authorList>
    </citation>
    <scope>NUCLEOTIDE SEQUENCE</scope>
    <source>
        <strain evidence="2">Volc-1</strain>
    </source>
</reference>
<feature type="region of interest" description="Disordered" evidence="1">
    <location>
        <begin position="1"/>
        <end position="56"/>
    </location>
</feature>
<dbReference type="Proteomes" id="UP000600918">
    <property type="component" value="Unassembled WGS sequence"/>
</dbReference>
<feature type="compositionally biased region" description="Acidic residues" evidence="1">
    <location>
        <begin position="41"/>
        <end position="55"/>
    </location>
</feature>